<dbReference type="EMBL" id="JAHHUM010001070">
    <property type="protein sequence ID" value="KAK5614868.1"/>
    <property type="molecule type" value="Genomic_DNA"/>
</dbReference>
<comment type="caution">
    <text evidence="1">The sequence shown here is derived from an EMBL/GenBank/DDBJ whole genome shotgun (WGS) entry which is preliminary data.</text>
</comment>
<keyword evidence="2" id="KW-1185">Reference proteome</keyword>
<dbReference type="Proteomes" id="UP001311232">
    <property type="component" value="Unassembled WGS sequence"/>
</dbReference>
<reference evidence="1 2" key="1">
    <citation type="submission" date="2021-06" db="EMBL/GenBank/DDBJ databases">
        <authorList>
            <person name="Palmer J.M."/>
        </authorList>
    </citation>
    <scope>NUCLEOTIDE SEQUENCE [LARGE SCALE GENOMIC DNA]</scope>
    <source>
        <strain evidence="1 2">MEX-2019</strain>
        <tissue evidence="1">Muscle</tissue>
    </source>
</reference>
<proteinExistence type="predicted"/>
<evidence type="ECO:0000313" key="1">
    <source>
        <dbReference type="EMBL" id="KAK5614868.1"/>
    </source>
</evidence>
<gene>
    <name evidence="1" type="ORF">CRENBAI_010675</name>
</gene>
<organism evidence="1 2">
    <name type="scientific">Crenichthys baileyi</name>
    <name type="common">White River springfish</name>
    <dbReference type="NCBI Taxonomy" id="28760"/>
    <lineage>
        <taxon>Eukaryota</taxon>
        <taxon>Metazoa</taxon>
        <taxon>Chordata</taxon>
        <taxon>Craniata</taxon>
        <taxon>Vertebrata</taxon>
        <taxon>Euteleostomi</taxon>
        <taxon>Actinopterygii</taxon>
        <taxon>Neopterygii</taxon>
        <taxon>Teleostei</taxon>
        <taxon>Neoteleostei</taxon>
        <taxon>Acanthomorphata</taxon>
        <taxon>Ovalentaria</taxon>
        <taxon>Atherinomorphae</taxon>
        <taxon>Cyprinodontiformes</taxon>
        <taxon>Goodeidae</taxon>
        <taxon>Crenichthys</taxon>
    </lineage>
</organism>
<sequence>MPSSDANGPLLVLQLHVQQPVMPAACSLQPAACNLQPAAYSLQPAVCSLHAAACVLSAVGVKSFRRAHMLPVAVHAMEEERGEARGASVLPNVLGSYQNPLPPKQHLPSAAGLALAVTRWESVAELAASSSGWRRRKETVEKVGQQKDSFSFQIMSEVKLTCTVLPGSRSPPSSEVSKVTWDSSHRVPKALKSFKPVWINNSACFPSYLHGSPPTLVSAALQDACGSVGQLIS</sequence>
<dbReference type="AlphaFoldDB" id="A0AAV9S1E5"/>
<protein>
    <submittedName>
        <fullName evidence="1">Uncharacterized protein</fullName>
    </submittedName>
</protein>
<name>A0AAV9S1E5_9TELE</name>
<accession>A0AAV9S1E5</accession>
<evidence type="ECO:0000313" key="2">
    <source>
        <dbReference type="Proteomes" id="UP001311232"/>
    </source>
</evidence>